<dbReference type="GO" id="GO:0005829">
    <property type="term" value="C:cytosol"/>
    <property type="evidence" value="ECO:0007669"/>
    <property type="project" value="TreeGrafter"/>
</dbReference>
<dbReference type="InterPro" id="IPR006680">
    <property type="entry name" value="Amidohydro-rel"/>
</dbReference>
<proteinExistence type="inferred from homology"/>
<keyword evidence="5 8" id="KW-0378">Hydrolase</keyword>
<comment type="cofactor">
    <cofactor evidence="8">
        <name>Zn(2+)</name>
        <dbReference type="ChEBI" id="CHEBI:29105"/>
    </cofactor>
    <text evidence="8">Binds 1 zinc ion per subunit.</text>
</comment>
<dbReference type="OrthoDB" id="3204583at2"/>
<keyword evidence="4 8" id="KW-0479">Metal-binding</keyword>
<keyword evidence="6 8" id="KW-0862">Zinc</keyword>
<dbReference type="STRING" id="630515.SAMN04489812_3910"/>
<comment type="function">
    <text evidence="8">Catalyzes the hydrolytic deamination of guanine, producing xanthine and ammonia.</text>
</comment>
<dbReference type="GO" id="GO:0008270">
    <property type="term" value="F:zinc ion binding"/>
    <property type="evidence" value="ECO:0007669"/>
    <property type="project" value="UniProtKB-UniRule"/>
</dbReference>
<evidence type="ECO:0000256" key="3">
    <source>
        <dbReference type="ARBA" id="ARBA00012781"/>
    </source>
</evidence>
<dbReference type="InterPro" id="IPR032466">
    <property type="entry name" value="Metal_Hydrolase"/>
</dbReference>
<dbReference type="Gene3D" id="3.20.20.140">
    <property type="entry name" value="Metal-dependent hydrolases"/>
    <property type="match status" value="1"/>
</dbReference>
<evidence type="ECO:0000256" key="6">
    <source>
        <dbReference type="ARBA" id="ARBA00022833"/>
    </source>
</evidence>
<dbReference type="PANTHER" id="PTHR11271">
    <property type="entry name" value="GUANINE DEAMINASE"/>
    <property type="match status" value="1"/>
</dbReference>
<dbReference type="GO" id="GO:0008892">
    <property type="term" value="F:guanine deaminase activity"/>
    <property type="evidence" value="ECO:0007669"/>
    <property type="project" value="UniProtKB-UniRule"/>
</dbReference>
<gene>
    <name evidence="10" type="ORF">SAMN04489812_3910</name>
</gene>
<reference evidence="10 11" key="1">
    <citation type="submission" date="2016-10" db="EMBL/GenBank/DDBJ databases">
        <authorList>
            <person name="de Groot N.N."/>
        </authorList>
    </citation>
    <scope>NUCLEOTIDE SEQUENCE [LARGE SCALE GENOMIC DNA]</scope>
    <source>
        <strain evidence="10 11">DSM 21800</strain>
    </source>
</reference>
<feature type="domain" description="Amidohydrolase-related" evidence="9">
    <location>
        <begin position="61"/>
        <end position="425"/>
    </location>
</feature>
<evidence type="ECO:0000313" key="10">
    <source>
        <dbReference type="EMBL" id="SDT03682.1"/>
    </source>
</evidence>
<evidence type="ECO:0000256" key="2">
    <source>
        <dbReference type="ARBA" id="ARBA00006745"/>
    </source>
</evidence>
<comment type="catalytic activity">
    <reaction evidence="8">
        <text>guanine + H2O + H(+) = xanthine + NH4(+)</text>
        <dbReference type="Rhea" id="RHEA:14665"/>
        <dbReference type="ChEBI" id="CHEBI:15377"/>
        <dbReference type="ChEBI" id="CHEBI:15378"/>
        <dbReference type="ChEBI" id="CHEBI:16235"/>
        <dbReference type="ChEBI" id="CHEBI:17712"/>
        <dbReference type="ChEBI" id="CHEBI:28938"/>
        <dbReference type="EC" id="3.5.4.3"/>
    </reaction>
</comment>
<keyword evidence="11" id="KW-1185">Reference proteome</keyword>
<evidence type="ECO:0000313" key="11">
    <source>
        <dbReference type="Proteomes" id="UP000199103"/>
    </source>
</evidence>
<comment type="pathway">
    <text evidence="1 8">Purine metabolism; guanine degradation; xanthine from guanine: step 1/1.</text>
</comment>
<dbReference type="SUPFAM" id="SSF51556">
    <property type="entry name" value="Metallo-dependent hydrolases"/>
    <property type="match status" value="1"/>
</dbReference>
<dbReference type="Proteomes" id="UP000199103">
    <property type="component" value="Chromosome I"/>
</dbReference>
<comment type="similarity">
    <text evidence="2 8">Belongs to the metallo-dependent hydrolases superfamily. ATZ/TRZ family.</text>
</comment>
<dbReference type="NCBIfam" id="TIGR02967">
    <property type="entry name" value="guan_deamin"/>
    <property type="match status" value="1"/>
</dbReference>
<evidence type="ECO:0000256" key="7">
    <source>
        <dbReference type="NCBIfam" id="TIGR02967"/>
    </source>
</evidence>
<dbReference type="PANTHER" id="PTHR11271:SF6">
    <property type="entry name" value="GUANINE DEAMINASE"/>
    <property type="match status" value="1"/>
</dbReference>
<dbReference type="Pfam" id="PF01979">
    <property type="entry name" value="Amidohydro_1"/>
    <property type="match status" value="1"/>
</dbReference>
<dbReference type="SUPFAM" id="SSF51338">
    <property type="entry name" value="Composite domain of metallo-dependent hydrolases"/>
    <property type="match status" value="1"/>
</dbReference>
<evidence type="ECO:0000256" key="4">
    <source>
        <dbReference type="ARBA" id="ARBA00022723"/>
    </source>
</evidence>
<dbReference type="RefSeq" id="WP_091527108.1">
    <property type="nucleotide sequence ID" value="NZ_LT629772.1"/>
</dbReference>
<organism evidence="10 11">
    <name type="scientific">Microlunatus soli</name>
    <dbReference type="NCBI Taxonomy" id="630515"/>
    <lineage>
        <taxon>Bacteria</taxon>
        <taxon>Bacillati</taxon>
        <taxon>Actinomycetota</taxon>
        <taxon>Actinomycetes</taxon>
        <taxon>Propionibacteriales</taxon>
        <taxon>Propionibacteriaceae</taxon>
        <taxon>Microlunatus</taxon>
    </lineage>
</organism>
<dbReference type="InterPro" id="IPR051607">
    <property type="entry name" value="Metallo-dep_hydrolases"/>
</dbReference>
<evidence type="ECO:0000256" key="1">
    <source>
        <dbReference type="ARBA" id="ARBA00004984"/>
    </source>
</evidence>
<evidence type="ECO:0000259" key="9">
    <source>
        <dbReference type="Pfam" id="PF01979"/>
    </source>
</evidence>
<dbReference type="Gene3D" id="2.30.40.10">
    <property type="entry name" value="Urease, subunit C, domain 1"/>
    <property type="match status" value="1"/>
</dbReference>
<dbReference type="NCBIfam" id="NF006679">
    <property type="entry name" value="PRK09228.1"/>
    <property type="match status" value="1"/>
</dbReference>
<dbReference type="GO" id="GO:0006147">
    <property type="term" value="P:guanine catabolic process"/>
    <property type="evidence" value="ECO:0007669"/>
    <property type="project" value="UniProtKB-UniRule"/>
</dbReference>
<dbReference type="InterPro" id="IPR011059">
    <property type="entry name" value="Metal-dep_hydrolase_composite"/>
</dbReference>
<dbReference type="EMBL" id="LT629772">
    <property type="protein sequence ID" value="SDT03682.1"/>
    <property type="molecule type" value="Genomic_DNA"/>
</dbReference>
<protein>
    <recommendedName>
        <fullName evidence="3 7">Guanine deaminase</fullName>
        <shortName evidence="8">Guanase</shortName>
        <ecNumber evidence="3 7">3.5.4.3</ecNumber>
    </recommendedName>
    <alternativeName>
        <fullName evidence="8">Guanine aminohydrolase</fullName>
    </alternativeName>
</protein>
<sequence>MIIYRARIFDTPRDPFDGGELRVETDGGLLVEDGKIIERGDFTGLRARHREVEVVTLTDGVLLPGLVDTHVHYPQVRVIGQLGKPLLSWLEEDILPEEVRLGADGYASEVAEEFLTGLIGSGTTSALVFGSHFAAATDILFAAAARRGLRMTAGLVTSDRHLPEPLLTTPERCYADASALIERWHGVGRLRYAVTPRFAYSAGESMLEAATQLIKEDDGVWCTSHLNENVDEIAAVAKLFGAARDYLDCYDRAGLLGGRTVLAHNVHPTDRELDRLAATRTVIAHCPTSNASLASGSFPWRRHRDHGVRVALGTDVGGGTGFSLFKEALQAYFTQRLRPDGLPLGSAHLLHLATAAGADALGLADQVGDLSVGKQFDAVWLRPPAGQPLAVGLRHARDDHDALARIFALGTPADIAGVWIGGTLVHPITGS</sequence>
<dbReference type="UniPathway" id="UPA00603">
    <property type="reaction ID" value="UER00660"/>
</dbReference>
<evidence type="ECO:0000256" key="5">
    <source>
        <dbReference type="ARBA" id="ARBA00022801"/>
    </source>
</evidence>
<evidence type="ECO:0000256" key="8">
    <source>
        <dbReference type="RuleBase" id="RU366009"/>
    </source>
</evidence>
<dbReference type="EC" id="3.5.4.3" evidence="3 7"/>
<name>A0A1H1X3E7_9ACTN</name>
<dbReference type="InterPro" id="IPR014311">
    <property type="entry name" value="Guanine_deaminase"/>
</dbReference>
<accession>A0A1H1X3E7</accession>
<dbReference type="AlphaFoldDB" id="A0A1H1X3E7"/>